<comment type="caution">
    <text evidence="3">The sequence shown here is derived from an EMBL/GenBank/DDBJ whole genome shotgun (WGS) entry which is preliminary data.</text>
</comment>
<dbReference type="Gene3D" id="3.90.1150.10">
    <property type="entry name" value="Aspartate Aminotransferase, domain 1"/>
    <property type="match status" value="1"/>
</dbReference>
<dbReference type="InterPro" id="IPR015421">
    <property type="entry name" value="PyrdxlP-dep_Trfase_major"/>
</dbReference>
<organism evidence="3 4">
    <name type="scientific">Bariatricus massiliensis</name>
    <dbReference type="NCBI Taxonomy" id="1745713"/>
    <lineage>
        <taxon>Bacteria</taxon>
        <taxon>Bacillati</taxon>
        <taxon>Bacillota</taxon>
        <taxon>Clostridia</taxon>
        <taxon>Lachnospirales</taxon>
        <taxon>Lachnospiraceae</taxon>
        <taxon>Bariatricus</taxon>
    </lineage>
</organism>
<evidence type="ECO:0000313" key="3">
    <source>
        <dbReference type="EMBL" id="MCB7388895.1"/>
    </source>
</evidence>
<dbReference type="InterPro" id="IPR049315">
    <property type="entry name" value="GDC-P_N"/>
</dbReference>
<feature type="domain" description="Glycine cleavage system P-protein N-terminal" evidence="2">
    <location>
        <begin position="10"/>
        <end position="458"/>
    </location>
</feature>
<dbReference type="PANTHER" id="PTHR42806:SF1">
    <property type="entry name" value="GLYCINE DEHYDROGENASE (DECARBOXYLATING)"/>
    <property type="match status" value="1"/>
</dbReference>
<evidence type="ECO:0000259" key="2">
    <source>
        <dbReference type="Pfam" id="PF02347"/>
    </source>
</evidence>
<dbReference type="Gene3D" id="3.40.640.10">
    <property type="entry name" value="Type I PLP-dependent aspartate aminotransferase-like (Major domain)"/>
    <property type="match status" value="1"/>
</dbReference>
<dbReference type="RefSeq" id="WP_066733393.1">
    <property type="nucleotide sequence ID" value="NZ_JAJCIQ010000016.1"/>
</dbReference>
<gene>
    <name evidence="3" type="primary">gcvPA</name>
    <name evidence="3" type="ORF">LIZ65_16525</name>
</gene>
<evidence type="ECO:0000256" key="1">
    <source>
        <dbReference type="ARBA" id="ARBA00023002"/>
    </source>
</evidence>
<dbReference type="SUPFAM" id="SSF53383">
    <property type="entry name" value="PLP-dependent transferases"/>
    <property type="match status" value="1"/>
</dbReference>
<keyword evidence="1 3" id="KW-0560">Oxidoreductase</keyword>
<sequence>MSGKQFVHPYIPNSEPAVKRQMLDAVGMKSVEDIYEAIPEHLRFQGKMDMPEPIISEYSCQRHVEGLLKKNRNAKNNICFLGGGTWNHYVPSVVDTIMERDEFLTCYVGEAYTDHGKFQALFESSSMLADLTGFEACNTPTYDWANAIAIAARMASRANGRKELLVAGNMDPDRLLVVRNYCKPEIKVETIAYDKATGLMDLEDLKSKISDKTSCVYFENPIYIGALEIHAAEICRIAKDAGAYSMVGADPTSLGVMEAPAAYGADFAVGDLQPLGMHMSYGGGLGGFICTKDDKEFLGEYPSLLFGVCKTQQEGEYGFGEVYYERTSYASREKGKDFIGTTTALHGIGAAVYMALMGPQGFRELGEGILQRVAYSKEELKKIPGVTIPVSGYSYCDFMVDFSGTGMTVKEINKALLEYDIIGGKDMSEVFPEYGQSALYSVTEVHTKEDLQALFDALKEICA</sequence>
<reference evidence="3 4" key="1">
    <citation type="submission" date="2021-10" db="EMBL/GenBank/DDBJ databases">
        <title>Collection of gut derived symbiotic bacterial strains cultured from healthy donors.</title>
        <authorList>
            <person name="Lin H."/>
            <person name="Littmann E."/>
            <person name="Kohout C."/>
            <person name="Pamer E.G."/>
        </authorList>
    </citation>
    <scope>NUCLEOTIDE SEQUENCE [LARGE SCALE GENOMIC DNA]</scope>
    <source>
        <strain evidence="3 4">DFI.1.165</strain>
    </source>
</reference>
<dbReference type="Pfam" id="PF02347">
    <property type="entry name" value="GDC-P"/>
    <property type="match status" value="1"/>
</dbReference>
<dbReference type="GO" id="GO:0004375">
    <property type="term" value="F:glycine dehydrogenase (decarboxylating) activity"/>
    <property type="evidence" value="ECO:0007669"/>
    <property type="project" value="UniProtKB-EC"/>
</dbReference>
<keyword evidence="4" id="KW-1185">Reference proteome</keyword>
<dbReference type="PANTHER" id="PTHR42806">
    <property type="entry name" value="GLYCINE CLEAVAGE SYSTEM P-PROTEIN"/>
    <property type="match status" value="1"/>
</dbReference>
<dbReference type="InterPro" id="IPR015424">
    <property type="entry name" value="PyrdxlP-dep_Trfase"/>
</dbReference>
<proteinExistence type="predicted"/>
<accession>A0ABS8DKC8</accession>
<name>A0ABS8DKC8_9FIRM</name>
<dbReference type="Proteomes" id="UP001299546">
    <property type="component" value="Unassembled WGS sequence"/>
</dbReference>
<dbReference type="EMBL" id="JAJCIS010000016">
    <property type="protein sequence ID" value="MCB7388895.1"/>
    <property type="molecule type" value="Genomic_DNA"/>
</dbReference>
<protein>
    <submittedName>
        <fullName evidence="3">Aminomethyl-transferring glycine dehydrogenase subunit GcvPA</fullName>
        <ecNumber evidence="3">1.4.4.2</ecNumber>
    </submittedName>
</protein>
<dbReference type="InterPro" id="IPR015422">
    <property type="entry name" value="PyrdxlP-dep_Trfase_small"/>
</dbReference>
<evidence type="ECO:0000313" key="4">
    <source>
        <dbReference type="Proteomes" id="UP001299546"/>
    </source>
</evidence>
<dbReference type="InterPro" id="IPR023010">
    <property type="entry name" value="GcvPA"/>
</dbReference>
<dbReference type="EC" id="1.4.4.2" evidence="3"/>
<dbReference type="NCBIfam" id="NF001696">
    <property type="entry name" value="PRK00451.1"/>
    <property type="match status" value="1"/>
</dbReference>